<dbReference type="Proteomes" id="UP000053989">
    <property type="component" value="Unassembled WGS sequence"/>
</dbReference>
<evidence type="ECO:0000313" key="1">
    <source>
        <dbReference type="EMBL" id="KIM69635.1"/>
    </source>
</evidence>
<sequence length="94" mass="10706">MHAPHPHPTPRTSGGETFDLVSLPCTYLDLPRYYGGFACRPLTVLQAVCPLLPSDIISPHSQKRFYLIHTTLLHHSLFARSSVVRHHIRSRVPW</sequence>
<dbReference type="HOGENOM" id="CLU_2387473_0_0_1"/>
<dbReference type="EMBL" id="KN822006">
    <property type="protein sequence ID" value="KIM69635.1"/>
    <property type="molecule type" value="Genomic_DNA"/>
</dbReference>
<dbReference type="AlphaFoldDB" id="A0A0C3EAA1"/>
<protein>
    <submittedName>
        <fullName evidence="1">Uncharacterized protein</fullName>
    </submittedName>
</protein>
<organism evidence="1 2">
    <name type="scientific">Scleroderma citrinum Foug A</name>
    <dbReference type="NCBI Taxonomy" id="1036808"/>
    <lineage>
        <taxon>Eukaryota</taxon>
        <taxon>Fungi</taxon>
        <taxon>Dikarya</taxon>
        <taxon>Basidiomycota</taxon>
        <taxon>Agaricomycotina</taxon>
        <taxon>Agaricomycetes</taxon>
        <taxon>Agaricomycetidae</taxon>
        <taxon>Boletales</taxon>
        <taxon>Sclerodermatineae</taxon>
        <taxon>Sclerodermataceae</taxon>
        <taxon>Scleroderma</taxon>
    </lineage>
</organism>
<reference evidence="2" key="2">
    <citation type="submission" date="2015-01" db="EMBL/GenBank/DDBJ databases">
        <title>Evolutionary Origins and Diversification of the Mycorrhizal Mutualists.</title>
        <authorList>
            <consortium name="DOE Joint Genome Institute"/>
            <consortium name="Mycorrhizal Genomics Consortium"/>
            <person name="Kohler A."/>
            <person name="Kuo A."/>
            <person name="Nagy L.G."/>
            <person name="Floudas D."/>
            <person name="Copeland A."/>
            <person name="Barry K.W."/>
            <person name="Cichocki N."/>
            <person name="Veneault-Fourrey C."/>
            <person name="LaButti K."/>
            <person name="Lindquist E.A."/>
            <person name="Lipzen A."/>
            <person name="Lundell T."/>
            <person name="Morin E."/>
            <person name="Murat C."/>
            <person name="Riley R."/>
            <person name="Ohm R."/>
            <person name="Sun H."/>
            <person name="Tunlid A."/>
            <person name="Henrissat B."/>
            <person name="Grigoriev I.V."/>
            <person name="Hibbett D.S."/>
            <person name="Martin F."/>
        </authorList>
    </citation>
    <scope>NUCLEOTIDE SEQUENCE [LARGE SCALE GENOMIC DNA]</scope>
    <source>
        <strain evidence="2">Foug A</strain>
    </source>
</reference>
<dbReference type="InParanoid" id="A0A0C3EAA1"/>
<accession>A0A0C3EAA1</accession>
<name>A0A0C3EAA1_9AGAM</name>
<proteinExistence type="predicted"/>
<gene>
    <name evidence="1" type="ORF">SCLCIDRAFT_717539</name>
</gene>
<evidence type="ECO:0000313" key="2">
    <source>
        <dbReference type="Proteomes" id="UP000053989"/>
    </source>
</evidence>
<keyword evidence="2" id="KW-1185">Reference proteome</keyword>
<reference evidence="1 2" key="1">
    <citation type="submission" date="2014-04" db="EMBL/GenBank/DDBJ databases">
        <authorList>
            <consortium name="DOE Joint Genome Institute"/>
            <person name="Kuo A."/>
            <person name="Kohler A."/>
            <person name="Nagy L.G."/>
            <person name="Floudas D."/>
            <person name="Copeland A."/>
            <person name="Barry K.W."/>
            <person name="Cichocki N."/>
            <person name="Veneault-Fourrey C."/>
            <person name="LaButti K."/>
            <person name="Lindquist E.A."/>
            <person name="Lipzen A."/>
            <person name="Lundell T."/>
            <person name="Morin E."/>
            <person name="Murat C."/>
            <person name="Sun H."/>
            <person name="Tunlid A."/>
            <person name="Henrissat B."/>
            <person name="Grigoriev I.V."/>
            <person name="Hibbett D.S."/>
            <person name="Martin F."/>
            <person name="Nordberg H.P."/>
            <person name="Cantor M.N."/>
            <person name="Hua S.X."/>
        </authorList>
    </citation>
    <scope>NUCLEOTIDE SEQUENCE [LARGE SCALE GENOMIC DNA]</scope>
    <source>
        <strain evidence="1 2">Foug A</strain>
    </source>
</reference>